<evidence type="ECO:0000313" key="3">
    <source>
        <dbReference type="Proteomes" id="UP000176725"/>
    </source>
</evidence>
<reference evidence="2 3" key="1">
    <citation type="journal article" date="2016" name="Nat. Commun.">
        <title>Thousands of microbial genomes shed light on interconnected biogeochemical processes in an aquifer system.</title>
        <authorList>
            <person name="Anantharaman K."/>
            <person name="Brown C.T."/>
            <person name="Hug L.A."/>
            <person name="Sharon I."/>
            <person name="Castelle C.J."/>
            <person name="Probst A.J."/>
            <person name="Thomas B.C."/>
            <person name="Singh A."/>
            <person name="Wilkins M.J."/>
            <person name="Karaoz U."/>
            <person name="Brodie E.L."/>
            <person name="Williams K.H."/>
            <person name="Hubbard S.S."/>
            <person name="Banfield J.F."/>
        </authorList>
    </citation>
    <scope>NUCLEOTIDE SEQUENCE [LARGE SCALE GENOMIC DNA]</scope>
</reference>
<comment type="caution">
    <text evidence="2">The sequence shown here is derived from an EMBL/GenBank/DDBJ whole genome shotgun (WGS) entry which is preliminary data.</text>
</comment>
<evidence type="ECO:0000313" key="2">
    <source>
        <dbReference type="EMBL" id="OGM63822.1"/>
    </source>
</evidence>
<name>A0A1F8BIG1_9BACT</name>
<evidence type="ECO:0000256" key="1">
    <source>
        <dbReference type="SAM" id="Phobius"/>
    </source>
</evidence>
<feature type="transmembrane region" description="Helical" evidence="1">
    <location>
        <begin position="53"/>
        <end position="72"/>
    </location>
</feature>
<dbReference type="AlphaFoldDB" id="A0A1F8BIG1"/>
<keyword evidence="1" id="KW-0472">Membrane</keyword>
<keyword evidence="1" id="KW-0812">Transmembrane</keyword>
<dbReference type="STRING" id="1802521.A2893_02495"/>
<organism evidence="2 3">
    <name type="scientific">Candidatus Woesebacteria bacterium RIFCSPLOWO2_01_FULL_39_25</name>
    <dbReference type="NCBI Taxonomy" id="1802521"/>
    <lineage>
        <taxon>Bacteria</taxon>
        <taxon>Candidatus Woeseibacteriota</taxon>
    </lineage>
</organism>
<protein>
    <submittedName>
        <fullName evidence="2">Uncharacterized protein</fullName>
    </submittedName>
</protein>
<feature type="transmembrane region" description="Helical" evidence="1">
    <location>
        <begin position="12"/>
        <end position="33"/>
    </location>
</feature>
<dbReference type="EMBL" id="MGHH01000015">
    <property type="protein sequence ID" value="OGM63822.1"/>
    <property type="molecule type" value="Genomic_DNA"/>
</dbReference>
<proteinExistence type="predicted"/>
<dbReference type="Proteomes" id="UP000176725">
    <property type="component" value="Unassembled WGS sequence"/>
</dbReference>
<gene>
    <name evidence="2" type="ORF">A2893_02495</name>
</gene>
<keyword evidence="1" id="KW-1133">Transmembrane helix</keyword>
<sequence>MLMPDGLLDSLGILLIYLLIFVAGIIFLVARLLTRIINIHNNSKQKLVVPQKLYVLLVIALVIILLLLWTPYQQ</sequence>
<accession>A0A1F8BIG1</accession>